<protein>
    <submittedName>
        <fullName evidence="2">Uncharacterized protein</fullName>
    </submittedName>
</protein>
<dbReference type="AlphaFoldDB" id="A0A8B5YI61"/>
<sequence length="39" mass="4741">MFDFFIFPTVPLVLQPFLAILWSKMERFKRLLKKILLSL</sequence>
<keyword evidence="1" id="KW-0812">Transmembrane</keyword>
<evidence type="ECO:0000256" key="1">
    <source>
        <dbReference type="SAM" id="Phobius"/>
    </source>
</evidence>
<feature type="transmembrane region" description="Helical" evidence="1">
    <location>
        <begin position="6"/>
        <end position="23"/>
    </location>
</feature>
<keyword evidence="1" id="KW-0472">Membrane</keyword>
<proteinExistence type="predicted"/>
<evidence type="ECO:0000313" key="2">
    <source>
        <dbReference type="EMBL" id="TWL33554.1"/>
    </source>
</evidence>
<accession>A0A8B5YI61</accession>
<gene>
    <name evidence="2" type="ORF">CHCC16736_3571</name>
</gene>
<comment type="caution">
    <text evidence="2">The sequence shown here is derived from an EMBL/GenBank/DDBJ whole genome shotgun (WGS) entry which is preliminary data.</text>
</comment>
<dbReference type="EMBL" id="NILC01000002">
    <property type="protein sequence ID" value="TWL33554.1"/>
    <property type="molecule type" value="Genomic_DNA"/>
</dbReference>
<organism evidence="2 3">
    <name type="scientific">Bacillus licheniformis</name>
    <dbReference type="NCBI Taxonomy" id="1402"/>
    <lineage>
        <taxon>Bacteria</taxon>
        <taxon>Bacillati</taxon>
        <taxon>Bacillota</taxon>
        <taxon>Bacilli</taxon>
        <taxon>Bacillales</taxon>
        <taxon>Bacillaceae</taxon>
        <taxon>Bacillus</taxon>
    </lineage>
</organism>
<keyword evidence="1" id="KW-1133">Transmembrane helix</keyword>
<name>A0A8B5YI61_BACLI</name>
<reference evidence="2 3" key="1">
    <citation type="submission" date="2019-06" db="EMBL/GenBank/DDBJ databases">
        <title>Genome sequence analysis of &gt;100 Bacillus licheniformis strains suggests intrinsic resistance to this species.</title>
        <authorList>
            <person name="Wels M."/>
            <person name="Siezen R.J."/>
            <person name="Johansen E."/>
            <person name="Stuer-Lauridsen B."/>
            <person name="Bjerre K."/>
            <person name="Nielsen B.K.K."/>
        </authorList>
    </citation>
    <scope>NUCLEOTIDE SEQUENCE [LARGE SCALE GENOMIC DNA]</scope>
    <source>
        <strain evidence="2 3">BAC-16736</strain>
    </source>
</reference>
<dbReference type="Proteomes" id="UP000435910">
    <property type="component" value="Unassembled WGS sequence"/>
</dbReference>
<evidence type="ECO:0000313" key="3">
    <source>
        <dbReference type="Proteomes" id="UP000435910"/>
    </source>
</evidence>